<keyword evidence="3" id="KW-1185">Reference proteome</keyword>
<dbReference type="PRINTS" id="PR00111">
    <property type="entry name" value="ABHYDROLASE"/>
</dbReference>
<dbReference type="SUPFAM" id="SSF53474">
    <property type="entry name" value="alpha/beta-Hydrolases"/>
    <property type="match status" value="1"/>
</dbReference>
<organism evidence="2 3">
    <name type="scientific">Priestia aryabhattai</name>
    <name type="common">Bacillus aryabhattai</name>
    <dbReference type="NCBI Taxonomy" id="412384"/>
    <lineage>
        <taxon>Bacteria</taxon>
        <taxon>Bacillati</taxon>
        <taxon>Bacillota</taxon>
        <taxon>Bacilli</taxon>
        <taxon>Bacillales</taxon>
        <taxon>Bacillaceae</taxon>
        <taxon>Priestia</taxon>
    </lineage>
</organism>
<dbReference type="GO" id="GO:0080030">
    <property type="term" value="F:methyl indole-3-acetate esterase activity"/>
    <property type="evidence" value="ECO:0007669"/>
    <property type="project" value="TreeGrafter"/>
</dbReference>
<dbReference type="Pfam" id="PF12697">
    <property type="entry name" value="Abhydrolase_6"/>
    <property type="match status" value="1"/>
</dbReference>
<evidence type="ECO:0000313" key="3">
    <source>
        <dbReference type="Proteomes" id="UP000543174"/>
    </source>
</evidence>
<evidence type="ECO:0000259" key="1">
    <source>
        <dbReference type="Pfam" id="PF12697"/>
    </source>
</evidence>
<dbReference type="EMBL" id="JACJHT010000006">
    <property type="protein sequence ID" value="MBA9041846.1"/>
    <property type="molecule type" value="Genomic_DNA"/>
</dbReference>
<dbReference type="GO" id="GO:0080032">
    <property type="term" value="F:methyl jasmonate esterase activity"/>
    <property type="evidence" value="ECO:0007669"/>
    <property type="project" value="TreeGrafter"/>
</dbReference>
<dbReference type="Gene3D" id="3.40.50.1820">
    <property type="entry name" value="alpha/beta hydrolase"/>
    <property type="match status" value="1"/>
</dbReference>
<comment type="caution">
    <text evidence="2">The sequence shown here is derived from an EMBL/GenBank/DDBJ whole genome shotgun (WGS) entry which is preliminary data.</text>
</comment>
<protein>
    <submittedName>
        <fullName evidence="2">Pimeloyl-ACP methyl ester carboxylesterase</fullName>
    </submittedName>
</protein>
<name>A0A7W3NF67_PRIAR</name>
<evidence type="ECO:0000313" key="2">
    <source>
        <dbReference type="EMBL" id="MBA9041846.1"/>
    </source>
</evidence>
<dbReference type="InterPro" id="IPR045889">
    <property type="entry name" value="MES/HNL"/>
</dbReference>
<sequence>MSTYILIHGAFQGKWCWEKVKYSLEQKNHHVIAVDLPGSGEDMTPPQEVTLKSYTDKVIAVLEKVDSPVILVGHSMAGVVISQVAEYLPEKIQRLVYVSAIVPQNGQSLQDIMGDGGPKAIFNKTEKTLTLIDEYIVNEFFNECSEEDATAARRKMRPQPVLPFNGKVVLTEKNFGRVPCIYIETTKDHAIPVEAQREMYRQNSFDDVFSIDADHAPFFSQPENLTKYLHDIS</sequence>
<accession>A0A7W3NF67</accession>
<gene>
    <name evidence="2" type="ORF">HNP21_004976</name>
</gene>
<dbReference type="InterPro" id="IPR000073">
    <property type="entry name" value="AB_hydrolase_1"/>
</dbReference>
<feature type="domain" description="AB hydrolase-1" evidence="1">
    <location>
        <begin position="5"/>
        <end position="224"/>
    </location>
</feature>
<proteinExistence type="predicted"/>
<dbReference type="PANTHER" id="PTHR10992">
    <property type="entry name" value="METHYLESTERASE FAMILY MEMBER"/>
    <property type="match status" value="1"/>
</dbReference>
<dbReference type="InterPro" id="IPR029058">
    <property type="entry name" value="AB_hydrolase_fold"/>
</dbReference>
<dbReference type="AlphaFoldDB" id="A0A7W3NF67"/>
<dbReference type="RefSeq" id="WP_182527837.1">
    <property type="nucleotide sequence ID" value="NZ_JACJHT010000006.1"/>
</dbReference>
<reference evidence="2" key="1">
    <citation type="submission" date="2020-08" db="EMBL/GenBank/DDBJ databases">
        <title>Functional genomics of gut bacteria from endangered species of beetles.</title>
        <authorList>
            <person name="Carlos-Shanley C."/>
        </authorList>
    </citation>
    <scope>NUCLEOTIDE SEQUENCE [LARGE SCALE GENOMIC DNA]</scope>
    <source>
        <strain evidence="2">S00060</strain>
    </source>
</reference>
<dbReference type="PANTHER" id="PTHR10992:SF1086">
    <property type="entry name" value="AB HYDROLASE-1 DOMAIN-CONTAINING PROTEIN"/>
    <property type="match status" value="1"/>
</dbReference>
<dbReference type="Proteomes" id="UP000543174">
    <property type="component" value="Unassembled WGS sequence"/>
</dbReference>